<dbReference type="HOGENOM" id="CLU_2371167_0_0_6"/>
<dbReference type="KEGG" id="sect:A359_06080"/>
<proteinExistence type="predicted"/>
<dbReference type="Proteomes" id="UP000003936">
    <property type="component" value="Chromosome"/>
</dbReference>
<organism evidence="1 2">
    <name type="scientific">secondary endosymbiont of Ctenarytaina eucalypti</name>
    <dbReference type="NCBI Taxonomy" id="1199245"/>
    <lineage>
        <taxon>Bacteria</taxon>
        <taxon>Pseudomonadati</taxon>
        <taxon>Pseudomonadota</taxon>
        <taxon>Gammaproteobacteria</taxon>
        <taxon>Enterobacterales</taxon>
        <taxon>Enterobacteriaceae</taxon>
        <taxon>aphid secondary symbionts</taxon>
    </lineage>
</organism>
<keyword evidence="2" id="KW-1185">Reference proteome</keyword>
<protein>
    <submittedName>
        <fullName evidence="1">Uncharacterized protein</fullName>
    </submittedName>
</protein>
<dbReference type="EMBL" id="CP003546">
    <property type="protein sequence ID" value="AFP84995.1"/>
    <property type="molecule type" value="Genomic_DNA"/>
</dbReference>
<evidence type="ECO:0000313" key="2">
    <source>
        <dbReference type="Proteomes" id="UP000003936"/>
    </source>
</evidence>
<accession>J3TXN9</accession>
<gene>
    <name evidence="1" type="ORF">A359_06080</name>
</gene>
<dbReference type="AlphaFoldDB" id="J3TXN9"/>
<sequence>MPYGGKKNNTSHSLCRFILQIQDIDEYGSLNLIQMHSSAISKKHKLKGGLSQFCSAEHNAERSHAIDIIASWLTKRIRRAFTIPSKRASCITNVC</sequence>
<evidence type="ECO:0000313" key="1">
    <source>
        <dbReference type="EMBL" id="AFP84995.1"/>
    </source>
</evidence>
<reference evidence="1 2" key="1">
    <citation type="journal article" date="2012" name="Mol. Biol. Evol.">
        <title>Genome reduction and co-evolution between the primary and secondary bacterial symbionts of psyllids.</title>
        <authorList>
            <person name="Sloan D.B."/>
            <person name="Moran N.A."/>
        </authorList>
    </citation>
    <scope>NUCLEOTIDE SEQUENCE [LARGE SCALE GENOMIC DNA]</scope>
    <source>
        <strain evidence="1">Ceuc_S</strain>
    </source>
</reference>
<name>J3TXN9_9ENTR</name>